<accession>A0ABT7JAK5</accession>
<name>A0ABT7JAK5_9ACTN</name>
<organism evidence="2 3">
    <name type="scientific">Streptomyces fuscus</name>
    <dbReference type="NCBI Taxonomy" id="3048495"/>
    <lineage>
        <taxon>Bacteria</taxon>
        <taxon>Bacillati</taxon>
        <taxon>Actinomycetota</taxon>
        <taxon>Actinomycetes</taxon>
        <taxon>Kitasatosporales</taxon>
        <taxon>Streptomycetaceae</taxon>
        <taxon>Streptomyces</taxon>
    </lineage>
</organism>
<evidence type="ECO:0000313" key="2">
    <source>
        <dbReference type="EMBL" id="MDL2081910.1"/>
    </source>
</evidence>
<keyword evidence="1" id="KW-1133">Transmembrane helix</keyword>
<feature type="transmembrane region" description="Helical" evidence="1">
    <location>
        <begin position="6"/>
        <end position="24"/>
    </location>
</feature>
<keyword evidence="3" id="KW-1185">Reference proteome</keyword>
<gene>
    <name evidence="2" type="ORF">QNN03_36345</name>
</gene>
<reference evidence="2 3" key="1">
    <citation type="submission" date="2023-05" db="EMBL/GenBank/DDBJ databases">
        <title>Streptomyces fuscus sp. nov., a brown-black pigment producing actinomyces isolated from dry sand of Sea duck farm.</title>
        <authorList>
            <person name="Xie J."/>
            <person name="Shen N."/>
        </authorList>
    </citation>
    <scope>NUCLEOTIDE SEQUENCE [LARGE SCALE GENOMIC DNA]</scope>
    <source>
        <strain evidence="2 3">GXMU-J15</strain>
    </source>
</reference>
<comment type="caution">
    <text evidence="2">The sequence shown here is derived from an EMBL/GenBank/DDBJ whole genome shotgun (WGS) entry which is preliminary data.</text>
</comment>
<dbReference type="RefSeq" id="WP_285437104.1">
    <property type="nucleotide sequence ID" value="NZ_JASJUS010000060.1"/>
</dbReference>
<evidence type="ECO:0000313" key="3">
    <source>
        <dbReference type="Proteomes" id="UP001241926"/>
    </source>
</evidence>
<sequence length="155" mass="17661">MDSVLTSLVVIFGTLAGSTLTFVFQRRIARQSERFSQSRQLWNERTAAYSELAASLTEFRRSQNDRWHLEQEDPTSSEFIKAREESYQRRAEATAALCRVRLLCGSSELRELAQEALDTATEVHLARDEHDRAERGRAARLALDTFLAQAANQLL</sequence>
<keyword evidence="1" id="KW-0472">Membrane</keyword>
<keyword evidence="1" id="KW-0812">Transmembrane</keyword>
<evidence type="ECO:0000256" key="1">
    <source>
        <dbReference type="SAM" id="Phobius"/>
    </source>
</evidence>
<dbReference type="EMBL" id="JASJUS010000060">
    <property type="protein sequence ID" value="MDL2081910.1"/>
    <property type="molecule type" value="Genomic_DNA"/>
</dbReference>
<proteinExistence type="predicted"/>
<dbReference type="Proteomes" id="UP001241926">
    <property type="component" value="Unassembled WGS sequence"/>
</dbReference>
<protein>
    <submittedName>
        <fullName evidence="2">Uncharacterized protein</fullName>
    </submittedName>
</protein>